<dbReference type="PROSITE" id="PS50076">
    <property type="entry name" value="DNAJ_2"/>
    <property type="match status" value="1"/>
</dbReference>
<feature type="domain" description="J" evidence="1">
    <location>
        <begin position="20"/>
        <end position="86"/>
    </location>
</feature>
<evidence type="ECO:0000259" key="1">
    <source>
        <dbReference type="PROSITE" id="PS50076"/>
    </source>
</evidence>
<reference evidence="2" key="1">
    <citation type="submission" date="2024-07" db="EMBL/GenBank/DDBJ databases">
        <authorList>
            <person name="fu j."/>
        </authorList>
    </citation>
    <scope>NUCLEOTIDE SEQUENCE</scope>
    <source>
        <strain evidence="2">P10A9</strain>
    </source>
</reference>
<sequence>MDTAGGHGLHHAEAVMRARDFYEVLGVGRTAGPLEIRAAYRRLVRQLHPDGGQSGSEQDRERLGEVMEAYAVLGREDRRAAYDSALERAESTLWARSFPRRNVWLEPRMPIGEPGGDAADLLRLLSRWLR</sequence>
<dbReference type="InterPro" id="IPR052763">
    <property type="entry name" value="DnaJ_C4"/>
</dbReference>
<name>A0AB39L0B9_9MICC</name>
<organism evidence="2">
    <name type="scientific">Sinomonas puerhi</name>
    <dbReference type="NCBI Taxonomy" id="3238584"/>
    <lineage>
        <taxon>Bacteria</taxon>
        <taxon>Bacillati</taxon>
        <taxon>Actinomycetota</taxon>
        <taxon>Actinomycetes</taxon>
        <taxon>Micrococcales</taxon>
        <taxon>Micrococcaceae</taxon>
        <taxon>Sinomonas</taxon>
    </lineage>
</organism>
<dbReference type="KEGG" id="spue:AB5L97_13320"/>
<protein>
    <submittedName>
        <fullName evidence="2">J domain-containing protein</fullName>
    </submittedName>
</protein>
<dbReference type="Pfam" id="PF00226">
    <property type="entry name" value="DnaJ"/>
    <property type="match status" value="1"/>
</dbReference>
<dbReference type="PRINTS" id="PR00625">
    <property type="entry name" value="JDOMAIN"/>
</dbReference>
<dbReference type="InterPro" id="IPR001623">
    <property type="entry name" value="DnaJ_domain"/>
</dbReference>
<gene>
    <name evidence="2" type="ORF">AB5L97_13320</name>
</gene>
<dbReference type="RefSeq" id="WP_369045017.1">
    <property type="nucleotide sequence ID" value="NZ_CP163302.1"/>
</dbReference>
<dbReference type="Gene3D" id="1.10.287.110">
    <property type="entry name" value="DnaJ domain"/>
    <property type="match status" value="1"/>
</dbReference>
<dbReference type="SUPFAM" id="SSF46565">
    <property type="entry name" value="Chaperone J-domain"/>
    <property type="match status" value="1"/>
</dbReference>
<dbReference type="PANTHER" id="PTHR44825:SF1">
    <property type="entry name" value="DNAJ HOMOLOG SUBFAMILY C MEMBER 4"/>
    <property type="match status" value="1"/>
</dbReference>
<dbReference type="EMBL" id="CP163302">
    <property type="protein sequence ID" value="XDP44250.1"/>
    <property type="molecule type" value="Genomic_DNA"/>
</dbReference>
<dbReference type="CDD" id="cd06257">
    <property type="entry name" value="DnaJ"/>
    <property type="match status" value="1"/>
</dbReference>
<dbReference type="InterPro" id="IPR036869">
    <property type="entry name" value="J_dom_sf"/>
</dbReference>
<evidence type="ECO:0000313" key="2">
    <source>
        <dbReference type="EMBL" id="XDP44250.1"/>
    </source>
</evidence>
<proteinExistence type="predicted"/>
<dbReference type="SMART" id="SM00271">
    <property type="entry name" value="DnaJ"/>
    <property type="match status" value="1"/>
</dbReference>
<dbReference type="AlphaFoldDB" id="A0AB39L0B9"/>
<dbReference type="PANTHER" id="PTHR44825">
    <property type="match status" value="1"/>
</dbReference>
<accession>A0AB39L0B9</accession>